<dbReference type="PANTHER" id="PTHR22916">
    <property type="entry name" value="GLYCOSYLTRANSFERASE"/>
    <property type="match status" value="1"/>
</dbReference>
<evidence type="ECO:0000259" key="1">
    <source>
        <dbReference type="Pfam" id="PF00535"/>
    </source>
</evidence>
<proteinExistence type="predicted"/>
<dbReference type="InterPro" id="IPR001173">
    <property type="entry name" value="Glyco_trans_2-like"/>
</dbReference>
<dbReference type="PANTHER" id="PTHR22916:SF3">
    <property type="entry name" value="UDP-GLCNAC:BETAGAL BETA-1,3-N-ACETYLGLUCOSAMINYLTRANSFERASE-LIKE PROTEIN 1"/>
    <property type="match status" value="1"/>
</dbReference>
<reference evidence="2 3" key="1">
    <citation type="submission" date="2020-03" db="EMBL/GenBank/DDBJ databases">
        <title>Bradyrhizobium diversity isolated from nodules of Indigofera sp.</title>
        <authorList>
            <person name="Klepa M."/>
            <person name="Helene L."/>
            <person name="Hungria M."/>
        </authorList>
    </citation>
    <scope>NUCLEOTIDE SEQUENCE [LARGE SCALE GENOMIC DNA]</scope>
    <source>
        <strain evidence="2 3">WSM 1791</strain>
    </source>
</reference>
<evidence type="ECO:0000313" key="2">
    <source>
        <dbReference type="EMBL" id="NOJ43705.1"/>
    </source>
</evidence>
<dbReference type="SUPFAM" id="SSF53448">
    <property type="entry name" value="Nucleotide-diphospho-sugar transferases"/>
    <property type="match status" value="1"/>
</dbReference>
<dbReference type="GO" id="GO:0016758">
    <property type="term" value="F:hexosyltransferase activity"/>
    <property type="evidence" value="ECO:0007669"/>
    <property type="project" value="UniProtKB-ARBA"/>
</dbReference>
<name>A0A7Y4GXD8_9BRAD</name>
<dbReference type="AlphaFoldDB" id="A0A7Y4GXD8"/>
<organism evidence="2 3">
    <name type="scientific">Bradyrhizobium australiense</name>
    <dbReference type="NCBI Taxonomy" id="2721161"/>
    <lineage>
        <taxon>Bacteria</taxon>
        <taxon>Pseudomonadati</taxon>
        <taxon>Pseudomonadota</taxon>
        <taxon>Alphaproteobacteria</taxon>
        <taxon>Hyphomicrobiales</taxon>
        <taxon>Nitrobacteraceae</taxon>
        <taxon>Bradyrhizobium</taxon>
    </lineage>
</organism>
<keyword evidence="2" id="KW-0808">Transferase</keyword>
<dbReference type="InterPro" id="IPR029044">
    <property type="entry name" value="Nucleotide-diphossugar_trans"/>
</dbReference>
<feature type="domain" description="Glycosyltransferase 2-like" evidence="1">
    <location>
        <begin position="14"/>
        <end position="141"/>
    </location>
</feature>
<dbReference type="EMBL" id="JAAVLX010000011">
    <property type="protein sequence ID" value="NOJ43705.1"/>
    <property type="molecule type" value="Genomic_DNA"/>
</dbReference>
<sequence length="349" mass="39920">MKDCSASARPLVAVVTPVYNGGTYLEATMRCVQQQTYDKLIHVIVDNCSSDSTPEIIDRYRSQRVELLTIRNDRLLPLRENWTKAFCAVPAEASYVKILCADDLMRRDCIARFVEIAQSDEKIEVVLCDDVFIDKVHRANLPLNQTVFDGTEAARKILDESINWLPYHHLFVRYHGGAQSAEFFNDAPVHFDFAAVVRRSLRGKFAYLHDPLVYTRWHANSLTSQQLGADQLEGILERFDIICAFGGQCWDESAFRLQKERMRARLMRLAIKWAVKGRPDAARGVLRGLKERQVGPNAADWSRSIIGWIPYERWKRSWRLPTGPEIDEAKFCSESFLKQGPEKACPAPV</sequence>
<evidence type="ECO:0000313" key="3">
    <source>
        <dbReference type="Proteomes" id="UP000544122"/>
    </source>
</evidence>
<gene>
    <name evidence="2" type="ORF">HCN58_29790</name>
</gene>
<accession>A0A7Y4GXD8</accession>
<dbReference type="Pfam" id="PF00535">
    <property type="entry name" value="Glycos_transf_2"/>
    <property type="match status" value="1"/>
</dbReference>
<dbReference type="CDD" id="cd00761">
    <property type="entry name" value="Glyco_tranf_GTA_type"/>
    <property type="match status" value="1"/>
</dbReference>
<dbReference type="Gene3D" id="3.90.550.10">
    <property type="entry name" value="Spore Coat Polysaccharide Biosynthesis Protein SpsA, Chain A"/>
    <property type="match status" value="1"/>
</dbReference>
<protein>
    <submittedName>
        <fullName evidence="2">Glycosyltransferase</fullName>
    </submittedName>
</protein>
<dbReference type="Proteomes" id="UP000544122">
    <property type="component" value="Unassembled WGS sequence"/>
</dbReference>
<comment type="caution">
    <text evidence="2">The sequence shown here is derived from an EMBL/GenBank/DDBJ whole genome shotgun (WGS) entry which is preliminary data.</text>
</comment>
<dbReference type="RefSeq" id="WP_171582905.1">
    <property type="nucleotide sequence ID" value="NZ_JAAVLX010000011.1"/>
</dbReference>
<keyword evidence="3" id="KW-1185">Reference proteome</keyword>